<feature type="compositionally biased region" description="Polar residues" evidence="8">
    <location>
        <begin position="486"/>
        <end position="499"/>
    </location>
</feature>
<dbReference type="PANTHER" id="PTHR24421">
    <property type="entry name" value="NITRATE/NITRITE SENSOR PROTEIN NARX-RELATED"/>
    <property type="match status" value="1"/>
</dbReference>
<evidence type="ECO:0000313" key="12">
    <source>
        <dbReference type="EMBL" id="WPF84288.1"/>
    </source>
</evidence>
<keyword evidence="7" id="KW-0066">ATP synthesis</keyword>
<evidence type="ECO:0000256" key="2">
    <source>
        <dbReference type="ARBA" id="ARBA00022475"/>
    </source>
</evidence>
<evidence type="ECO:0000256" key="9">
    <source>
        <dbReference type="SAM" id="Phobius"/>
    </source>
</evidence>
<organism evidence="12 13">
    <name type="scientific">Sanguibacter biliveldensis</name>
    <dbReference type="NCBI Taxonomy" id="3030830"/>
    <lineage>
        <taxon>Bacteria</taxon>
        <taxon>Bacillati</taxon>
        <taxon>Actinomycetota</taxon>
        <taxon>Actinomycetes</taxon>
        <taxon>Micrococcales</taxon>
        <taxon>Sanguibacteraceae</taxon>
        <taxon>Sanguibacter</taxon>
    </lineage>
</organism>
<keyword evidence="9" id="KW-1133">Transmembrane helix</keyword>
<dbReference type="Pfam" id="PF02518">
    <property type="entry name" value="HATPase_c"/>
    <property type="match status" value="1"/>
</dbReference>
<dbReference type="InterPro" id="IPR050482">
    <property type="entry name" value="Sensor_HK_TwoCompSys"/>
</dbReference>
<dbReference type="SUPFAM" id="SSF55874">
    <property type="entry name" value="ATPase domain of HSP90 chaperone/DNA topoisomerase II/histidine kinase"/>
    <property type="match status" value="1"/>
</dbReference>
<keyword evidence="7" id="KW-0139">CF(1)</keyword>
<feature type="transmembrane region" description="Helical" evidence="9">
    <location>
        <begin position="127"/>
        <end position="145"/>
    </location>
</feature>
<dbReference type="GO" id="GO:0045259">
    <property type="term" value="C:proton-transporting ATP synthase complex"/>
    <property type="evidence" value="ECO:0007669"/>
    <property type="project" value="UniProtKB-KW"/>
</dbReference>
<dbReference type="GO" id="GO:0005524">
    <property type="term" value="F:ATP binding"/>
    <property type="evidence" value="ECO:0007669"/>
    <property type="project" value="InterPro"/>
</dbReference>
<protein>
    <submittedName>
        <fullName evidence="12">PspC domain-containing protein</fullName>
    </submittedName>
</protein>
<feature type="compositionally biased region" description="Low complexity" evidence="8">
    <location>
        <begin position="453"/>
        <end position="468"/>
    </location>
</feature>
<gene>
    <name evidence="12" type="ORF">SANBI_002800</name>
</gene>
<feature type="compositionally biased region" description="Pro residues" evidence="8">
    <location>
        <begin position="469"/>
        <end position="478"/>
    </location>
</feature>
<keyword evidence="4" id="KW-0418">Kinase</keyword>
<feature type="region of interest" description="Disordered" evidence="8">
    <location>
        <begin position="422"/>
        <end position="499"/>
    </location>
</feature>
<accession>A0AAF1C5F0</accession>
<feature type="transmembrane region" description="Helical" evidence="9">
    <location>
        <begin position="31"/>
        <end position="50"/>
    </location>
</feature>
<evidence type="ECO:0000256" key="7">
    <source>
        <dbReference type="ARBA" id="ARBA00023196"/>
    </source>
</evidence>
<feature type="domain" description="Histidine kinase/HSP90-like ATPase" evidence="10">
    <location>
        <begin position="330"/>
        <end position="418"/>
    </location>
</feature>
<evidence type="ECO:0000259" key="11">
    <source>
        <dbReference type="Pfam" id="PF04024"/>
    </source>
</evidence>
<dbReference type="Proteomes" id="UP001304340">
    <property type="component" value="Chromosome"/>
</dbReference>
<dbReference type="Pfam" id="PF04024">
    <property type="entry name" value="PspC"/>
    <property type="match status" value="1"/>
</dbReference>
<keyword evidence="3" id="KW-0808">Transferase</keyword>
<dbReference type="GO" id="GO:0000160">
    <property type="term" value="P:phosphorelay signal transduction system"/>
    <property type="evidence" value="ECO:0007669"/>
    <property type="project" value="UniProtKB-KW"/>
</dbReference>
<evidence type="ECO:0000313" key="13">
    <source>
        <dbReference type="Proteomes" id="UP001304340"/>
    </source>
</evidence>
<feature type="transmembrane region" description="Helical" evidence="9">
    <location>
        <begin position="191"/>
        <end position="215"/>
    </location>
</feature>
<evidence type="ECO:0000256" key="8">
    <source>
        <dbReference type="SAM" id="MobiDB-lite"/>
    </source>
</evidence>
<keyword evidence="6 9" id="KW-0472">Membrane</keyword>
<evidence type="ECO:0000256" key="4">
    <source>
        <dbReference type="ARBA" id="ARBA00022777"/>
    </source>
</evidence>
<feature type="transmembrane region" description="Helical" evidence="9">
    <location>
        <begin position="101"/>
        <end position="121"/>
    </location>
</feature>
<dbReference type="InterPro" id="IPR003594">
    <property type="entry name" value="HATPase_dom"/>
</dbReference>
<dbReference type="InterPro" id="IPR036890">
    <property type="entry name" value="HATPase_C_sf"/>
</dbReference>
<keyword evidence="5" id="KW-0902">Two-component regulatory system</keyword>
<evidence type="ECO:0000259" key="10">
    <source>
        <dbReference type="Pfam" id="PF02518"/>
    </source>
</evidence>
<dbReference type="EMBL" id="CP138359">
    <property type="protein sequence ID" value="WPF84288.1"/>
    <property type="molecule type" value="Genomic_DNA"/>
</dbReference>
<dbReference type="PROSITE" id="PS00152">
    <property type="entry name" value="ATPASE_ALPHA_BETA"/>
    <property type="match status" value="1"/>
</dbReference>
<keyword evidence="9" id="KW-0812">Transmembrane</keyword>
<sequence length="499" mass="51939">MRRPRGGRILGGVCLGVAAHLDVPVKTVRILMLLLSLVGGAGIFAYVFLWTTVPVGDPARAAADLRDPALARLAPRPDQAPGLDAASPMSRLLSRLPVRDILVGSLLLAGASALVASRFGVTIEWSWVLPVVIALGGTGLAWSQLDASQRGDLLSRAGGRTPNGVLRLVGGLVLALVGVLALVSQDMPSSAMLPAVVAALAVLAGAALVLAPWWLRLLRELGEERAARERANERADIAAHLHDSVLQTLALIQRSADRPGEVTRLARNQERELREWLYDDRPAEGTSLGADLRGLVADVENRMSERLGGDEAVSVDVVVVGDCPPNDATRALLQAAREATVNAVVHGRPPVSVYLEVSEAAAEVFIRDRGEGFDVEAIPHDRFGVRESILGRVQRRGGQASVRSGPGGGTEVRLKVPLVEHSAEASHPAAAQPPPQAATPGSRPDATPVSRQAGGPASRPAAGSASPPAGAPPLPPATYPAVDPSASLSAPSTSQETST</sequence>
<keyword evidence="13" id="KW-1185">Reference proteome</keyword>
<dbReference type="GO" id="GO:0016301">
    <property type="term" value="F:kinase activity"/>
    <property type="evidence" value="ECO:0007669"/>
    <property type="project" value="UniProtKB-KW"/>
</dbReference>
<feature type="domain" description="Phage shock protein PspC N-terminal" evidence="11">
    <location>
        <begin position="2"/>
        <end position="55"/>
    </location>
</feature>
<feature type="transmembrane region" description="Helical" evidence="9">
    <location>
        <begin position="165"/>
        <end position="185"/>
    </location>
</feature>
<name>A0AAF1C5F0_9MICO</name>
<dbReference type="InterPro" id="IPR020003">
    <property type="entry name" value="ATPase_a/bsu_AS"/>
</dbReference>
<proteinExistence type="predicted"/>
<evidence type="ECO:0000256" key="6">
    <source>
        <dbReference type="ARBA" id="ARBA00023136"/>
    </source>
</evidence>
<dbReference type="InterPro" id="IPR007168">
    <property type="entry name" value="Phageshock_PspC_N"/>
</dbReference>
<dbReference type="KEGG" id="sbil:SANBI_002800"/>
<keyword evidence="1" id="KW-0813">Transport</keyword>
<keyword evidence="2" id="KW-1003">Cell membrane</keyword>
<dbReference type="GO" id="GO:0006811">
    <property type="term" value="P:monoatomic ion transport"/>
    <property type="evidence" value="ECO:0007669"/>
    <property type="project" value="UniProtKB-KW"/>
</dbReference>
<evidence type="ECO:0000256" key="3">
    <source>
        <dbReference type="ARBA" id="ARBA00022679"/>
    </source>
</evidence>
<reference evidence="13" key="1">
    <citation type="submission" date="2023-11" db="EMBL/GenBank/DDBJ databases">
        <authorList>
            <person name="Helweg L.P."/>
            <person name="Kiel A."/>
            <person name="Hitz F."/>
            <person name="Ruckert-Reed C."/>
            <person name="Busche T."/>
            <person name="Kaltschmidt B."/>
            <person name="Kaltschmidt C."/>
        </authorList>
    </citation>
    <scope>NUCLEOTIDE SEQUENCE [LARGE SCALE GENOMIC DNA]</scope>
    <source>
        <strain evidence="13">4.1</strain>
    </source>
</reference>
<dbReference type="AlphaFoldDB" id="A0AAF1C5F0"/>
<evidence type="ECO:0000256" key="1">
    <source>
        <dbReference type="ARBA" id="ARBA00022448"/>
    </source>
</evidence>
<dbReference type="PANTHER" id="PTHR24421:SF61">
    <property type="entry name" value="OXYGEN SENSOR HISTIDINE KINASE NREB"/>
    <property type="match status" value="1"/>
</dbReference>
<dbReference type="Gene3D" id="3.30.565.10">
    <property type="entry name" value="Histidine kinase-like ATPase, C-terminal domain"/>
    <property type="match status" value="1"/>
</dbReference>
<evidence type="ECO:0000256" key="5">
    <source>
        <dbReference type="ARBA" id="ARBA00023012"/>
    </source>
</evidence>